<dbReference type="InterPro" id="IPR008928">
    <property type="entry name" value="6-hairpin_glycosidase_sf"/>
</dbReference>
<accession>A0A2V4CKL4</accession>
<organism evidence="1 2">
    <name type="scientific">Flavobacterium hydrophilum</name>
    <dbReference type="NCBI Taxonomy" id="2211445"/>
    <lineage>
        <taxon>Bacteria</taxon>
        <taxon>Pseudomonadati</taxon>
        <taxon>Bacteroidota</taxon>
        <taxon>Flavobacteriia</taxon>
        <taxon>Flavobacteriales</taxon>
        <taxon>Flavobacteriaceae</taxon>
        <taxon>Flavobacterium</taxon>
    </lineage>
</organism>
<gene>
    <name evidence="1" type="ORF">DMB68_04060</name>
</gene>
<dbReference type="RefSeq" id="WP_110345375.1">
    <property type="nucleotide sequence ID" value="NZ_QJHL01000001.1"/>
</dbReference>
<dbReference type="AlphaFoldDB" id="A0A2V4CKL4"/>
<dbReference type="Proteomes" id="UP000247681">
    <property type="component" value="Unassembled WGS sequence"/>
</dbReference>
<dbReference type="OrthoDB" id="7520791at2"/>
<dbReference type="SUPFAM" id="SSF48208">
    <property type="entry name" value="Six-hairpin glycosidases"/>
    <property type="match status" value="1"/>
</dbReference>
<dbReference type="EMBL" id="QJHL01000001">
    <property type="protein sequence ID" value="PXY46364.1"/>
    <property type="molecule type" value="Genomic_DNA"/>
</dbReference>
<evidence type="ECO:0000313" key="1">
    <source>
        <dbReference type="EMBL" id="PXY46364.1"/>
    </source>
</evidence>
<name>A0A2V4CKL4_9FLAO</name>
<reference evidence="1 2" key="1">
    <citation type="submission" date="2018-05" db="EMBL/GenBank/DDBJ databases">
        <title>Flavobacterium sp. strain IMCC34758, incomplete genome.</title>
        <authorList>
            <person name="Joung Y."/>
        </authorList>
    </citation>
    <scope>NUCLEOTIDE SEQUENCE [LARGE SCALE GENOMIC DNA]</scope>
    <source>
        <strain evidence="1 2">IMCC34758</strain>
    </source>
</reference>
<protein>
    <submittedName>
        <fullName evidence="1">Uncharacterized protein</fullName>
    </submittedName>
</protein>
<proteinExistence type="predicted"/>
<dbReference type="GO" id="GO:0005975">
    <property type="term" value="P:carbohydrate metabolic process"/>
    <property type="evidence" value="ECO:0007669"/>
    <property type="project" value="InterPro"/>
</dbReference>
<keyword evidence="2" id="KW-1185">Reference proteome</keyword>
<evidence type="ECO:0000313" key="2">
    <source>
        <dbReference type="Proteomes" id="UP000247681"/>
    </source>
</evidence>
<comment type="caution">
    <text evidence="1">The sequence shown here is derived from an EMBL/GenBank/DDBJ whole genome shotgun (WGS) entry which is preliminary data.</text>
</comment>
<sequence>MHTVSPWSTTVQLDIENSALLLERKILDYSYQFYNTGDSFWIVVITPQNRKIAFRAAFGMNSCFEVVNLFDDGDTIVIALNSKLGSYEVRVDFPNTTKPLLHYTTTFTANVSLMIPFWPRDIIPLTEDGSVENTTGKIHMEQFGSRSGLIFASITKPATGSFFYFQNLTSLSEYCEATETESKNAVGGTWPEIGFQLPITDKLPLPSGKSFIISDAYVVLEAETIEETPAICEHFLNNLVNIYKAIPQSKIEYHDWPDIAQKSLTDLYHSKGAWTQTNGIPYLNAYLCDYETPSESMVQLAVLTPYKEYENWKGEKHPIYSDIISGLPAFYDPKINCINRWLPALADKLDQSEEQKKEMVMDSWYLHHPLMNLARLALDGEKTAKKLLLDSVEYVIKVAHHFKYVWPVFYNMETLETIKKETAPGAGGERDVAGAYAHLMLLVFKLTKEKRYLNEAKKAAKTLTALGINILYQANNTAFAAGALLELYKITQKKLYLDISYTCLTGLFKNIQLYDCKYGYGKNYTNFFSVFPLNDAPYTAAYEELEVYAALSEYFIQAKDVDILPSLRTLIPEFIKYAINRIAYYYPPMLPKEMLSEEVKTGEIQSDLWIPLEDLYNGWQQSGQVGQEVYGAGMAFGIVSRQYIKIDEDFLLFIDYPLTTPHKRGKSVAIHLDGDKDMSYNLKIIKLKGNKIQMKVFHENEILKPFMKNAKMHEYNISGFGLIKVQW</sequence>